<keyword evidence="2" id="KW-1185">Reference proteome</keyword>
<accession>A0AAV4SA07</accession>
<dbReference type="Proteomes" id="UP001054837">
    <property type="component" value="Unassembled WGS sequence"/>
</dbReference>
<protein>
    <submittedName>
        <fullName evidence="1">Uncharacterized protein</fullName>
    </submittedName>
</protein>
<dbReference type="AlphaFoldDB" id="A0AAV4SA07"/>
<reference evidence="1 2" key="1">
    <citation type="submission" date="2021-06" db="EMBL/GenBank/DDBJ databases">
        <title>Caerostris darwini draft genome.</title>
        <authorList>
            <person name="Kono N."/>
            <person name="Arakawa K."/>
        </authorList>
    </citation>
    <scope>NUCLEOTIDE SEQUENCE [LARGE SCALE GENOMIC DNA]</scope>
</reference>
<dbReference type="EMBL" id="BPLQ01007287">
    <property type="protein sequence ID" value="GIY29187.1"/>
    <property type="molecule type" value="Genomic_DNA"/>
</dbReference>
<sequence>MSSEFDLIWGHKTYFLRTHLLEPWIRMPGKRGDYVPGTGNPSINSLQKTLWGWGKRVDIGRRGMNGANLPIKESIRSLYYSKIEVILPEHSRSRCL</sequence>
<evidence type="ECO:0000313" key="2">
    <source>
        <dbReference type="Proteomes" id="UP001054837"/>
    </source>
</evidence>
<comment type="caution">
    <text evidence="1">The sequence shown here is derived from an EMBL/GenBank/DDBJ whole genome shotgun (WGS) entry which is preliminary data.</text>
</comment>
<gene>
    <name evidence="1" type="ORF">CDAR_588241</name>
</gene>
<organism evidence="1 2">
    <name type="scientific">Caerostris darwini</name>
    <dbReference type="NCBI Taxonomy" id="1538125"/>
    <lineage>
        <taxon>Eukaryota</taxon>
        <taxon>Metazoa</taxon>
        <taxon>Ecdysozoa</taxon>
        <taxon>Arthropoda</taxon>
        <taxon>Chelicerata</taxon>
        <taxon>Arachnida</taxon>
        <taxon>Araneae</taxon>
        <taxon>Araneomorphae</taxon>
        <taxon>Entelegynae</taxon>
        <taxon>Araneoidea</taxon>
        <taxon>Araneidae</taxon>
        <taxon>Caerostris</taxon>
    </lineage>
</organism>
<proteinExistence type="predicted"/>
<name>A0AAV4SA07_9ARAC</name>
<evidence type="ECO:0000313" key="1">
    <source>
        <dbReference type="EMBL" id="GIY29187.1"/>
    </source>
</evidence>